<dbReference type="Pfam" id="PF00582">
    <property type="entry name" value="Usp"/>
    <property type="match status" value="1"/>
</dbReference>
<evidence type="ECO:0000256" key="2">
    <source>
        <dbReference type="PIRNR" id="PIRNR006276"/>
    </source>
</evidence>
<reference evidence="4 5" key="1">
    <citation type="submission" date="2021-12" db="EMBL/GenBank/DDBJ databases">
        <title>Discovery of the Pendulisporaceae a myxobacterial family with distinct sporulation behavior and unique specialized metabolism.</title>
        <authorList>
            <person name="Garcia R."/>
            <person name="Popoff A."/>
            <person name="Bader C.D."/>
            <person name="Loehr J."/>
            <person name="Walesch S."/>
            <person name="Walt C."/>
            <person name="Boldt J."/>
            <person name="Bunk B."/>
            <person name="Haeckl F.J.F.P.J."/>
            <person name="Gunesch A.P."/>
            <person name="Birkelbach J."/>
            <person name="Nuebel U."/>
            <person name="Pietschmann T."/>
            <person name="Bach T."/>
            <person name="Mueller R."/>
        </authorList>
    </citation>
    <scope>NUCLEOTIDE SEQUENCE [LARGE SCALE GENOMIC DNA]</scope>
    <source>
        <strain evidence="4 5">MSr12523</strain>
    </source>
</reference>
<name>A0ABZ2K691_9BACT</name>
<dbReference type="EMBL" id="CP089982">
    <property type="protein sequence ID" value="WXA93604.1"/>
    <property type="molecule type" value="Genomic_DNA"/>
</dbReference>
<comment type="similarity">
    <text evidence="1 2">Belongs to the universal stress protein A family.</text>
</comment>
<sequence>MSTFQRILMATDLDEASEAAAHRAISLARHLKAELAFVHVFAPPATIYSAYPDFTAVLPVEELKTAAQRALDAWLTRIEAPSQAKRLLHPGEPAPTILDAAEAYVADLIVVGTHGRRGVSRVLIGSTAEKLVRLSPVPVLTVRE</sequence>
<keyword evidence="2" id="KW-0963">Cytoplasm</keyword>
<dbReference type="CDD" id="cd00293">
    <property type="entry name" value="USP-like"/>
    <property type="match status" value="1"/>
</dbReference>
<dbReference type="Proteomes" id="UP001379533">
    <property type="component" value="Chromosome"/>
</dbReference>
<dbReference type="PRINTS" id="PR01438">
    <property type="entry name" value="UNVRSLSTRESS"/>
</dbReference>
<dbReference type="InterPro" id="IPR006016">
    <property type="entry name" value="UspA"/>
</dbReference>
<dbReference type="RefSeq" id="WP_394844204.1">
    <property type="nucleotide sequence ID" value="NZ_CP089982.1"/>
</dbReference>
<evidence type="ECO:0000313" key="4">
    <source>
        <dbReference type="EMBL" id="WXA93604.1"/>
    </source>
</evidence>
<organism evidence="4 5">
    <name type="scientific">Pendulispora brunnea</name>
    <dbReference type="NCBI Taxonomy" id="2905690"/>
    <lineage>
        <taxon>Bacteria</taxon>
        <taxon>Pseudomonadati</taxon>
        <taxon>Myxococcota</taxon>
        <taxon>Myxococcia</taxon>
        <taxon>Myxococcales</taxon>
        <taxon>Sorangiineae</taxon>
        <taxon>Pendulisporaceae</taxon>
        <taxon>Pendulispora</taxon>
    </lineage>
</organism>
<dbReference type="InterPro" id="IPR006015">
    <property type="entry name" value="Universal_stress_UspA"/>
</dbReference>
<dbReference type="SUPFAM" id="SSF52402">
    <property type="entry name" value="Adenine nucleotide alpha hydrolases-like"/>
    <property type="match status" value="1"/>
</dbReference>
<feature type="domain" description="UspA" evidence="3">
    <location>
        <begin position="4"/>
        <end position="143"/>
    </location>
</feature>
<evidence type="ECO:0000313" key="5">
    <source>
        <dbReference type="Proteomes" id="UP001379533"/>
    </source>
</evidence>
<evidence type="ECO:0000259" key="3">
    <source>
        <dbReference type="Pfam" id="PF00582"/>
    </source>
</evidence>
<dbReference type="PIRSF" id="PIRSF006276">
    <property type="entry name" value="UspA"/>
    <property type="match status" value="1"/>
</dbReference>
<keyword evidence="5" id="KW-1185">Reference proteome</keyword>
<proteinExistence type="inferred from homology"/>
<protein>
    <recommendedName>
        <fullName evidence="2">Universal stress protein</fullName>
    </recommendedName>
</protein>
<dbReference type="Gene3D" id="3.40.50.620">
    <property type="entry name" value="HUPs"/>
    <property type="match status" value="1"/>
</dbReference>
<dbReference type="PANTHER" id="PTHR46268:SF6">
    <property type="entry name" value="UNIVERSAL STRESS PROTEIN UP12"/>
    <property type="match status" value="1"/>
</dbReference>
<comment type="subcellular location">
    <subcellularLocation>
        <location evidence="2">Cytoplasm</location>
    </subcellularLocation>
</comment>
<accession>A0ABZ2K691</accession>
<dbReference type="PANTHER" id="PTHR46268">
    <property type="entry name" value="STRESS RESPONSE PROTEIN NHAX"/>
    <property type="match status" value="1"/>
</dbReference>
<gene>
    <name evidence="4" type="ORF">LZC95_45020</name>
</gene>
<evidence type="ECO:0000256" key="1">
    <source>
        <dbReference type="ARBA" id="ARBA00008791"/>
    </source>
</evidence>
<dbReference type="InterPro" id="IPR014729">
    <property type="entry name" value="Rossmann-like_a/b/a_fold"/>
</dbReference>